<dbReference type="GO" id="GO:0004497">
    <property type="term" value="F:monooxygenase activity"/>
    <property type="evidence" value="ECO:0007669"/>
    <property type="project" value="UniProtKB-KW"/>
</dbReference>
<keyword evidence="4 8" id="KW-0560">Oxidoreductase</keyword>
<name>A0ABD0LKL3_9CAEN</name>
<dbReference type="PANTHER" id="PTHR24300:SF403">
    <property type="entry name" value="CYTOCHROME P450 306A1"/>
    <property type="match status" value="1"/>
</dbReference>
<comment type="similarity">
    <text evidence="2 8">Belongs to the cytochrome P450 family.</text>
</comment>
<evidence type="ECO:0000256" key="8">
    <source>
        <dbReference type="RuleBase" id="RU000461"/>
    </source>
</evidence>
<evidence type="ECO:0008006" key="12">
    <source>
        <dbReference type="Google" id="ProtNLM"/>
    </source>
</evidence>
<keyword evidence="5 7" id="KW-0408">Iron</keyword>
<organism evidence="10 11">
    <name type="scientific">Batillaria attramentaria</name>
    <dbReference type="NCBI Taxonomy" id="370345"/>
    <lineage>
        <taxon>Eukaryota</taxon>
        <taxon>Metazoa</taxon>
        <taxon>Spiralia</taxon>
        <taxon>Lophotrochozoa</taxon>
        <taxon>Mollusca</taxon>
        <taxon>Gastropoda</taxon>
        <taxon>Caenogastropoda</taxon>
        <taxon>Sorbeoconcha</taxon>
        <taxon>Cerithioidea</taxon>
        <taxon>Batillariidae</taxon>
        <taxon>Batillaria</taxon>
    </lineage>
</organism>
<dbReference type="EMBL" id="JACVVK020000039">
    <property type="protein sequence ID" value="KAK7500081.1"/>
    <property type="molecule type" value="Genomic_DNA"/>
</dbReference>
<evidence type="ECO:0000256" key="9">
    <source>
        <dbReference type="SAM" id="Phobius"/>
    </source>
</evidence>
<dbReference type="Proteomes" id="UP001519460">
    <property type="component" value="Unassembled WGS sequence"/>
</dbReference>
<dbReference type="PANTHER" id="PTHR24300">
    <property type="entry name" value="CYTOCHROME P450 508A4-RELATED"/>
    <property type="match status" value="1"/>
</dbReference>
<evidence type="ECO:0000256" key="5">
    <source>
        <dbReference type="ARBA" id="ARBA00023004"/>
    </source>
</evidence>
<evidence type="ECO:0000256" key="2">
    <source>
        <dbReference type="ARBA" id="ARBA00010617"/>
    </source>
</evidence>
<evidence type="ECO:0000313" key="11">
    <source>
        <dbReference type="Proteomes" id="UP001519460"/>
    </source>
</evidence>
<dbReference type="GO" id="GO:0046872">
    <property type="term" value="F:metal ion binding"/>
    <property type="evidence" value="ECO:0007669"/>
    <property type="project" value="UniProtKB-KW"/>
</dbReference>
<protein>
    <recommendedName>
        <fullName evidence="12">Cytochrome P450</fullName>
    </recommendedName>
</protein>
<evidence type="ECO:0000256" key="4">
    <source>
        <dbReference type="ARBA" id="ARBA00023002"/>
    </source>
</evidence>
<feature type="transmembrane region" description="Helical" evidence="9">
    <location>
        <begin position="6"/>
        <end position="26"/>
    </location>
</feature>
<comment type="subcellular location">
    <subcellularLocation>
        <location evidence="1">Membrane</location>
    </subcellularLocation>
</comment>
<evidence type="ECO:0000256" key="7">
    <source>
        <dbReference type="PIRSR" id="PIRSR602401-1"/>
    </source>
</evidence>
<dbReference type="AlphaFoldDB" id="A0ABD0LKL3"/>
<dbReference type="PRINTS" id="PR00385">
    <property type="entry name" value="P450"/>
</dbReference>
<keyword evidence="3 7" id="KW-0479">Metal-binding</keyword>
<dbReference type="PROSITE" id="PS00086">
    <property type="entry name" value="CYTOCHROME_P450"/>
    <property type="match status" value="1"/>
</dbReference>
<keyword evidence="9" id="KW-1133">Transmembrane helix</keyword>
<feature type="transmembrane region" description="Helical" evidence="9">
    <location>
        <begin position="67"/>
        <end position="89"/>
    </location>
</feature>
<evidence type="ECO:0000256" key="1">
    <source>
        <dbReference type="ARBA" id="ARBA00004370"/>
    </source>
</evidence>
<dbReference type="Pfam" id="PF00067">
    <property type="entry name" value="p450"/>
    <property type="match status" value="1"/>
</dbReference>
<keyword evidence="11" id="KW-1185">Reference proteome</keyword>
<feature type="binding site" description="axial binding residue" evidence="7">
    <location>
        <position position="443"/>
    </location>
    <ligand>
        <name>heme</name>
        <dbReference type="ChEBI" id="CHEBI:30413"/>
    </ligand>
    <ligandPart>
        <name>Fe</name>
        <dbReference type="ChEBI" id="CHEBI:18248"/>
    </ligandPart>
</feature>
<dbReference type="InterPro" id="IPR050182">
    <property type="entry name" value="Cytochrome_P450_fam2"/>
</dbReference>
<evidence type="ECO:0000313" key="10">
    <source>
        <dbReference type="EMBL" id="KAK7500081.1"/>
    </source>
</evidence>
<dbReference type="InterPro" id="IPR001128">
    <property type="entry name" value="Cyt_P450"/>
</dbReference>
<keyword evidence="8" id="KW-0503">Monooxygenase</keyword>
<comment type="caution">
    <text evidence="10">The sequence shown here is derived from an EMBL/GenBank/DDBJ whole genome shotgun (WGS) entry which is preliminary data.</text>
</comment>
<evidence type="ECO:0000256" key="3">
    <source>
        <dbReference type="ARBA" id="ARBA00022723"/>
    </source>
</evidence>
<dbReference type="GO" id="GO:0016020">
    <property type="term" value="C:membrane"/>
    <property type="evidence" value="ECO:0007669"/>
    <property type="project" value="UniProtKB-SubCell"/>
</dbReference>
<gene>
    <name evidence="10" type="ORF">BaRGS_00008628</name>
</gene>
<evidence type="ECO:0000256" key="6">
    <source>
        <dbReference type="ARBA" id="ARBA00023136"/>
    </source>
</evidence>
<dbReference type="InterPro" id="IPR017972">
    <property type="entry name" value="Cyt_P450_CS"/>
</dbReference>
<dbReference type="FunFam" id="1.10.630.10:FF:000004">
    <property type="entry name" value="cytochrome P450 2D15 isoform X1"/>
    <property type="match status" value="1"/>
</dbReference>
<keyword evidence="6 9" id="KW-0472">Membrane</keyword>
<dbReference type="InterPro" id="IPR036396">
    <property type="entry name" value="Cyt_P450_sf"/>
</dbReference>
<dbReference type="PRINTS" id="PR00463">
    <property type="entry name" value="EP450I"/>
</dbReference>
<accession>A0ABD0LKL3</accession>
<sequence>MSLFAVLLEPTSLLAVAVLVLSLLWWRSTRRPPGLPPGPGPALPLLGHLHLLDKDPRPKFREWRRQYGDVFSLYMGGQLVVVLNGYHVIKEALVKHADVFSDRPSSFLNDKIAKNRGVVGTSGTRWKEQRKVSLEILREMGLGKNVLAERVQEEVTHYIKALNSYQGRPADVGEMTHASISNNICSIVFGRRFEYDDPTFTGCLKAIDENVKAIGANAVINFFPWLEYLPGDLFKLKRTLANVAILENTLSRPQVKAHVDTYTDGDAKDFIHAYIREIRKHKDNGQTTSINEENLVKIIGDLFVAGTETTASVIRWALVFFLHNPDVQDKCYDEIQRVVGTERAPSMRDKPELTYVEATVMEVLRKANVGPFAIQHGLSRDVTFHGYTIPKDAVVLPFQETALTDPEMWDEPTAFRPERFIGADGKLLKPDPFIPFSIGRRVCLGESLARMELFLYLATMIQHFRFLPPEDGQLPSLEGNLGLVHSPKPFQLRAVLRE</sequence>
<dbReference type="SUPFAM" id="SSF48264">
    <property type="entry name" value="Cytochrome P450"/>
    <property type="match status" value="1"/>
</dbReference>
<proteinExistence type="inferred from homology"/>
<comment type="cofactor">
    <cofactor evidence="7">
        <name>heme</name>
        <dbReference type="ChEBI" id="CHEBI:30413"/>
    </cofactor>
</comment>
<reference evidence="10 11" key="1">
    <citation type="journal article" date="2023" name="Sci. Data">
        <title>Genome assembly of the Korean intertidal mud-creeper Batillaria attramentaria.</title>
        <authorList>
            <person name="Patra A.K."/>
            <person name="Ho P.T."/>
            <person name="Jun S."/>
            <person name="Lee S.J."/>
            <person name="Kim Y."/>
            <person name="Won Y.J."/>
        </authorList>
    </citation>
    <scope>NUCLEOTIDE SEQUENCE [LARGE SCALE GENOMIC DNA]</scope>
    <source>
        <strain evidence="10">Wonlab-2016</strain>
    </source>
</reference>
<dbReference type="Gene3D" id="1.10.630.10">
    <property type="entry name" value="Cytochrome P450"/>
    <property type="match status" value="1"/>
</dbReference>
<dbReference type="InterPro" id="IPR002401">
    <property type="entry name" value="Cyt_P450_E_grp-I"/>
</dbReference>
<keyword evidence="9" id="KW-0812">Transmembrane</keyword>
<keyword evidence="7 8" id="KW-0349">Heme</keyword>